<sequence length="128" mass="14593">MRLTSSGRWSLRLHHKSLISYFHLDLSASVPPHFVSPACLSQLLRSQHLVDFTLFSLVLVTNSKSDPNTSTRDTPVVLPQRLNQAKPRDLQSYQLVQELVCGYSAGLYEYRAYLLMNCYGYKAIGKWS</sequence>
<dbReference type="EMBL" id="OX451739">
    <property type="protein sequence ID" value="CAI8610892.1"/>
    <property type="molecule type" value="Genomic_DNA"/>
</dbReference>
<dbReference type="AlphaFoldDB" id="A0AAV1AQZ8"/>
<organism evidence="1 2">
    <name type="scientific">Vicia faba</name>
    <name type="common">Broad bean</name>
    <name type="synonym">Faba vulgaris</name>
    <dbReference type="NCBI Taxonomy" id="3906"/>
    <lineage>
        <taxon>Eukaryota</taxon>
        <taxon>Viridiplantae</taxon>
        <taxon>Streptophyta</taxon>
        <taxon>Embryophyta</taxon>
        <taxon>Tracheophyta</taxon>
        <taxon>Spermatophyta</taxon>
        <taxon>Magnoliopsida</taxon>
        <taxon>eudicotyledons</taxon>
        <taxon>Gunneridae</taxon>
        <taxon>Pentapetalae</taxon>
        <taxon>rosids</taxon>
        <taxon>fabids</taxon>
        <taxon>Fabales</taxon>
        <taxon>Fabaceae</taxon>
        <taxon>Papilionoideae</taxon>
        <taxon>50 kb inversion clade</taxon>
        <taxon>NPAAA clade</taxon>
        <taxon>Hologalegina</taxon>
        <taxon>IRL clade</taxon>
        <taxon>Fabeae</taxon>
        <taxon>Vicia</taxon>
    </lineage>
</organism>
<evidence type="ECO:0000313" key="1">
    <source>
        <dbReference type="EMBL" id="CAI8610892.1"/>
    </source>
</evidence>
<reference evidence="1 2" key="1">
    <citation type="submission" date="2023-01" db="EMBL/GenBank/DDBJ databases">
        <authorList>
            <person name="Kreplak J."/>
        </authorList>
    </citation>
    <scope>NUCLEOTIDE SEQUENCE [LARGE SCALE GENOMIC DNA]</scope>
</reference>
<name>A0AAV1AQZ8_VICFA</name>
<evidence type="ECO:0000313" key="2">
    <source>
        <dbReference type="Proteomes" id="UP001157006"/>
    </source>
</evidence>
<accession>A0AAV1AQZ8</accession>
<gene>
    <name evidence="1" type="ORF">VFH_IV203560</name>
</gene>
<dbReference type="Proteomes" id="UP001157006">
    <property type="component" value="Chromosome 4"/>
</dbReference>
<proteinExistence type="predicted"/>
<keyword evidence="2" id="KW-1185">Reference proteome</keyword>
<protein>
    <submittedName>
        <fullName evidence="1">Uncharacterized protein</fullName>
    </submittedName>
</protein>